<evidence type="ECO:0000259" key="3">
    <source>
        <dbReference type="Pfam" id="PF00171"/>
    </source>
</evidence>
<dbReference type="PANTHER" id="PTHR11699">
    <property type="entry name" value="ALDEHYDE DEHYDROGENASE-RELATED"/>
    <property type="match status" value="1"/>
</dbReference>
<organism evidence="4 5">
    <name type="scientific">Terrisporobacter othiniensis</name>
    <dbReference type="NCBI Taxonomy" id="1577792"/>
    <lineage>
        <taxon>Bacteria</taxon>
        <taxon>Bacillati</taxon>
        <taxon>Bacillota</taxon>
        <taxon>Clostridia</taxon>
        <taxon>Peptostreptococcales</taxon>
        <taxon>Peptostreptococcaceae</taxon>
        <taxon>Terrisporobacter</taxon>
    </lineage>
</organism>
<dbReference type="InterPro" id="IPR016162">
    <property type="entry name" value="Ald_DH_N"/>
</dbReference>
<dbReference type="AlphaFoldDB" id="A0A0B3W4I5"/>
<evidence type="ECO:0000313" key="5">
    <source>
        <dbReference type="Proteomes" id="UP000031189"/>
    </source>
</evidence>
<protein>
    <submittedName>
        <fullName evidence="4">Aldehyde dehydrogenase</fullName>
    </submittedName>
</protein>
<dbReference type="STRING" id="1577792.QX51_08755"/>
<accession>A0A0B3W4I5</accession>
<evidence type="ECO:0000256" key="1">
    <source>
        <dbReference type="ARBA" id="ARBA00023002"/>
    </source>
</evidence>
<evidence type="ECO:0000256" key="2">
    <source>
        <dbReference type="ARBA" id="ARBA00023027"/>
    </source>
</evidence>
<name>A0A0B3W4I5_9FIRM</name>
<dbReference type="InterPro" id="IPR016161">
    <property type="entry name" value="Ald_DH/histidinol_DH"/>
</dbReference>
<dbReference type="EMBL" id="JWHR01000079">
    <property type="protein sequence ID" value="KHS57317.1"/>
    <property type="molecule type" value="Genomic_DNA"/>
</dbReference>
<dbReference type="NCBIfam" id="NF011927">
    <property type="entry name" value="PRK15398.1"/>
    <property type="match status" value="1"/>
</dbReference>
<dbReference type="GO" id="GO:0008774">
    <property type="term" value="F:acetaldehyde dehydrogenase (acetylating) activity"/>
    <property type="evidence" value="ECO:0007669"/>
    <property type="project" value="InterPro"/>
</dbReference>
<feature type="domain" description="Aldehyde dehydrogenase" evidence="3">
    <location>
        <begin position="8"/>
        <end position="390"/>
    </location>
</feature>
<sequence>MKSGIYKSVCDAVFVSKKAFERYTEFTLNERQEIIESIKKSLRPLVNDLARMTVDETCMGNINDKAKKISLAIEKTPGIENLTTEVSTGDHGMTLYEISPYGVACAVQPCTNPCATLINNTIALLSAGNSVIHCPHPRAMKVSQLVTEIINKSIMEVCGIHNLVVTLDESLIKYTLELMNHPDVELVVFTGGSTGLQRALSSQKKVIAAGPANPVAIVDETADIKKAAKDIFLGASFDNNLMCTSEKSAVLVDDIADKFIEEIKKNEVYFITSEDEKKKLLNTIITEDGNVNKKLEGKNANLILHKSGIKVNKIIKLIVFEDSCYSDVVVKEIFMPILPIVRVKSFDEALEIAIEIEQGCKHTSSMFSESIEHLNRAAKKMQTSIFVKNGPSYLGIGFDEEGDTTFTIANVTGEGSTTAKNFGRKRRCILTTGFSIR</sequence>
<dbReference type="InterPro" id="IPR015590">
    <property type="entry name" value="Aldehyde_DH_dom"/>
</dbReference>
<dbReference type="PIRSF" id="PIRSF036410">
    <property type="entry name" value="EutE_PduP"/>
    <property type="match status" value="1"/>
</dbReference>
<dbReference type="Proteomes" id="UP000031189">
    <property type="component" value="Unassembled WGS sequence"/>
</dbReference>
<evidence type="ECO:0000313" key="4">
    <source>
        <dbReference type="EMBL" id="KHS57317.1"/>
    </source>
</evidence>
<dbReference type="OrthoDB" id="9804734at2"/>
<reference evidence="4 5" key="1">
    <citation type="submission" date="2014-12" db="EMBL/GenBank/DDBJ databases">
        <title>Draft genome sequence of Terrisporobacter sp. 08-306576, isolated from the blood culture of a bacteremia patient.</title>
        <authorList>
            <person name="Lund L.C."/>
            <person name="Sydenham T.V."/>
            <person name="Hogh S.V."/>
            <person name="Skov M.N."/>
            <person name="Kemp M."/>
            <person name="Justesen U.S."/>
        </authorList>
    </citation>
    <scope>NUCLEOTIDE SEQUENCE [LARGE SCALE GENOMIC DNA]</scope>
    <source>
        <strain evidence="4 5">08-306576</strain>
    </source>
</reference>
<keyword evidence="5" id="KW-1185">Reference proteome</keyword>
<comment type="caution">
    <text evidence="4">The sequence shown here is derived from an EMBL/GenBank/DDBJ whole genome shotgun (WGS) entry which is preliminary data.</text>
</comment>
<dbReference type="SUPFAM" id="SSF53720">
    <property type="entry name" value="ALDH-like"/>
    <property type="match status" value="1"/>
</dbReference>
<dbReference type="InterPro" id="IPR016163">
    <property type="entry name" value="Ald_DH_C"/>
</dbReference>
<dbReference type="Pfam" id="PF00171">
    <property type="entry name" value="Aldedh"/>
    <property type="match status" value="1"/>
</dbReference>
<dbReference type="Gene3D" id="3.40.605.10">
    <property type="entry name" value="Aldehyde Dehydrogenase, Chain A, domain 1"/>
    <property type="match status" value="1"/>
</dbReference>
<proteinExistence type="predicted"/>
<dbReference type="RefSeq" id="WP_039679528.1">
    <property type="nucleotide sequence ID" value="NZ_JWHR01000079.1"/>
</dbReference>
<dbReference type="Gene3D" id="3.40.309.10">
    <property type="entry name" value="Aldehyde Dehydrogenase, Chain A, domain 2"/>
    <property type="match status" value="1"/>
</dbReference>
<keyword evidence="1" id="KW-0560">Oxidoreductase</keyword>
<gene>
    <name evidence="4" type="ORF">QX51_08755</name>
</gene>
<keyword evidence="2" id="KW-0520">NAD</keyword>
<dbReference type="InterPro" id="IPR012408">
    <property type="entry name" value="Acetald_propionald_DH-rel"/>
</dbReference>